<dbReference type="InterPro" id="IPR036291">
    <property type="entry name" value="NAD(P)-bd_dom_sf"/>
</dbReference>
<dbReference type="GO" id="GO:0005829">
    <property type="term" value="C:cytosol"/>
    <property type="evidence" value="ECO:0007669"/>
    <property type="project" value="TreeGrafter"/>
</dbReference>
<dbReference type="InterPro" id="IPR006151">
    <property type="entry name" value="Shikm_DH/Glu-tRNA_Rdtase"/>
</dbReference>
<dbReference type="InterPro" id="IPR022893">
    <property type="entry name" value="Shikimate_DH_fam"/>
</dbReference>
<proteinExistence type="predicted"/>
<dbReference type="EC" id="1.1.1.25" evidence="2"/>
<dbReference type="Gene3D" id="3.40.50.720">
    <property type="entry name" value="NAD(P)-binding Rossmann-like Domain"/>
    <property type="match status" value="1"/>
</dbReference>
<dbReference type="SUPFAM" id="SSF51735">
    <property type="entry name" value="NAD(P)-binding Rossmann-fold domains"/>
    <property type="match status" value="1"/>
</dbReference>
<dbReference type="Pfam" id="PF01488">
    <property type="entry name" value="Shikimate_DH"/>
    <property type="match status" value="1"/>
</dbReference>
<evidence type="ECO:0000259" key="1">
    <source>
        <dbReference type="Pfam" id="PF01488"/>
    </source>
</evidence>
<reference evidence="2" key="1">
    <citation type="submission" date="2019-08" db="EMBL/GenBank/DDBJ databases">
        <authorList>
            <person name="Kucharzyk K."/>
            <person name="Murdoch R.W."/>
            <person name="Higgins S."/>
            <person name="Loffler F."/>
        </authorList>
    </citation>
    <scope>NUCLEOTIDE SEQUENCE</scope>
</reference>
<dbReference type="GO" id="GO:0050661">
    <property type="term" value="F:NADP binding"/>
    <property type="evidence" value="ECO:0007669"/>
    <property type="project" value="TreeGrafter"/>
</dbReference>
<dbReference type="GO" id="GO:0009423">
    <property type="term" value="P:chorismate biosynthetic process"/>
    <property type="evidence" value="ECO:0007669"/>
    <property type="project" value="TreeGrafter"/>
</dbReference>
<sequence length="140" mass="15548">MLPCNVLVAGAGGAAKAAVYILKKKGFNITIVNREKSKGRELSQRTGTDFMEEGELRNAFHRFGLLVYTIPVLSPVFSGIPLDSVIILEANYKKPVLNSVISKEYISGIEWLVHQAIPGFRIFTNREPDVKAMFRLAHDS</sequence>
<gene>
    <name evidence="2" type="primary">aroE_26</name>
    <name evidence="2" type="ORF">SDC9_70185</name>
</gene>
<name>A0A644Y6Z4_9ZZZZ</name>
<dbReference type="PANTHER" id="PTHR21089:SF1">
    <property type="entry name" value="BIFUNCTIONAL 3-DEHYDROQUINATE DEHYDRATASE_SHIKIMATE DEHYDROGENASE, CHLOROPLASTIC"/>
    <property type="match status" value="1"/>
</dbReference>
<evidence type="ECO:0000313" key="2">
    <source>
        <dbReference type="EMBL" id="MPM23711.1"/>
    </source>
</evidence>
<protein>
    <submittedName>
        <fullName evidence="2">Shikimate dehydrogenase (NADP(+))</fullName>
        <ecNumber evidence="2">1.1.1.25</ecNumber>
    </submittedName>
</protein>
<comment type="caution">
    <text evidence="2">The sequence shown here is derived from an EMBL/GenBank/DDBJ whole genome shotgun (WGS) entry which is preliminary data.</text>
</comment>
<keyword evidence="2" id="KW-0560">Oxidoreductase</keyword>
<dbReference type="GO" id="GO:0004764">
    <property type="term" value="F:shikimate 3-dehydrogenase (NADP+) activity"/>
    <property type="evidence" value="ECO:0007669"/>
    <property type="project" value="UniProtKB-EC"/>
</dbReference>
<dbReference type="GO" id="GO:0019632">
    <property type="term" value="P:shikimate metabolic process"/>
    <property type="evidence" value="ECO:0007669"/>
    <property type="project" value="TreeGrafter"/>
</dbReference>
<dbReference type="PANTHER" id="PTHR21089">
    <property type="entry name" value="SHIKIMATE DEHYDROGENASE"/>
    <property type="match status" value="1"/>
</dbReference>
<dbReference type="AlphaFoldDB" id="A0A644Y6Z4"/>
<accession>A0A644Y6Z4</accession>
<organism evidence="2">
    <name type="scientific">bioreactor metagenome</name>
    <dbReference type="NCBI Taxonomy" id="1076179"/>
    <lineage>
        <taxon>unclassified sequences</taxon>
        <taxon>metagenomes</taxon>
        <taxon>ecological metagenomes</taxon>
    </lineage>
</organism>
<dbReference type="EMBL" id="VSSQ01004094">
    <property type="protein sequence ID" value="MPM23711.1"/>
    <property type="molecule type" value="Genomic_DNA"/>
</dbReference>
<feature type="domain" description="Quinate/shikimate 5-dehydrogenase/glutamyl-tRNA reductase" evidence="1">
    <location>
        <begin position="4"/>
        <end position="53"/>
    </location>
</feature>